<organism evidence="1 2">
    <name type="scientific">Candidatus Omnitrophus magneticus</name>
    <dbReference type="NCBI Taxonomy" id="1609969"/>
    <lineage>
        <taxon>Bacteria</taxon>
        <taxon>Pseudomonadati</taxon>
        <taxon>Candidatus Omnitrophota</taxon>
        <taxon>Candidatus Omnitrophus</taxon>
    </lineage>
</organism>
<comment type="caution">
    <text evidence="1">The sequence shown here is derived from an EMBL/GenBank/DDBJ whole genome shotgun (WGS) entry which is preliminary data.</text>
</comment>
<keyword evidence="2" id="KW-1185">Reference proteome</keyword>
<sequence>MIILPASIISQAFFLLAVIVKKNNKYHETIFIISHSQFLTQL</sequence>
<accession>A0A0F0CRC9</accession>
<gene>
    <name evidence="1" type="ORF">OMAG_002070</name>
</gene>
<dbReference type="Proteomes" id="UP000033428">
    <property type="component" value="Unassembled WGS sequence"/>
</dbReference>
<protein>
    <submittedName>
        <fullName evidence="1">Uncharacterized protein</fullName>
    </submittedName>
</protein>
<reference evidence="1 2" key="1">
    <citation type="submission" date="2015-02" db="EMBL/GenBank/DDBJ databases">
        <title>Single-cell genomics of uncultivated deep-branching MTB reveals a conserved set of magnetosome genes.</title>
        <authorList>
            <person name="Kolinko S."/>
            <person name="Richter M."/>
            <person name="Glockner F.O."/>
            <person name="Brachmann A."/>
            <person name="Schuler D."/>
        </authorList>
    </citation>
    <scope>NUCLEOTIDE SEQUENCE [LARGE SCALE GENOMIC DNA]</scope>
    <source>
        <strain evidence="1">SKK-01</strain>
    </source>
</reference>
<evidence type="ECO:0000313" key="2">
    <source>
        <dbReference type="Proteomes" id="UP000033428"/>
    </source>
</evidence>
<evidence type="ECO:0000313" key="1">
    <source>
        <dbReference type="EMBL" id="KJJ84071.1"/>
    </source>
</evidence>
<dbReference type="EMBL" id="JYNY01000409">
    <property type="protein sequence ID" value="KJJ84071.1"/>
    <property type="molecule type" value="Genomic_DNA"/>
</dbReference>
<proteinExistence type="predicted"/>
<dbReference type="AlphaFoldDB" id="A0A0F0CRC9"/>
<name>A0A0F0CRC9_9BACT</name>